<evidence type="ECO:0000313" key="6">
    <source>
        <dbReference type="Proteomes" id="UP000324209"/>
    </source>
</evidence>
<evidence type="ECO:0000256" key="3">
    <source>
        <dbReference type="ARBA" id="ARBA00023143"/>
    </source>
</evidence>
<dbReference type="GO" id="GO:0071973">
    <property type="term" value="P:bacterial-type flagellum-dependent cell motility"/>
    <property type="evidence" value="ECO:0007669"/>
    <property type="project" value="InterPro"/>
</dbReference>
<dbReference type="AlphaFoldDB" id="A0A5C1QGC8"/>
<dbReference type="Proteomes" id="UP000324209">
    <property type="component" value="Chromosome"/>
</dbReference>
<organism evidence="5 6">
    <name type="scientific">Oceanispirochaeta crateris</name>
    <dbReference type="NCBI Taxonomy" id="2518645"/>
    <lineage>
        <taxon>Bacteria</taxon>
        <taxon>Pseudomonadati</taxon>
        <taxon>Spirochaetota</taxon>
        <taxon>Spirochaetia</taxon>
        <taxon>Spirochaetales</taxon>
        <taxon>Spirochaetaceae</taxon>
        <taxon>Oceanispirochaeta</taxon>
    </lineage>
</organism>
<evidence type="ECO:0000256" key="2">
    <source>
        <dbReference type="ARBA" id="ARBA00022764"/>
    </source>
</evidence>
<feature type="chain" id="PRO_5023088979" evidence="4">
    <location>
        <begin position="25"/>
        <end position="264"/>
    </location>
</feature>
<keyword evidence="5" id="KW-0966">Cell projection</keyword>
<dbReference type="RefSeq" id="WP_149485305.1">
    <property type="nucleotide sequence ID" value="NZ_CP036150.1"/>
</dbReference>
<dbReference type="OrthoDB" id="341721at2"/>
<comment type="subcellular location">
    <subcellularLocation>
        <location evidence="1">Periplasmic flagellum</location>
    </subcellularLocation>
</comment>
<name>A0A5C1QGC8_9SPIO</name>
<dbReference type="GO" id="GO:0055040">
    <property type="term" value="C:periplasmic flagellum"/>
    <property type="evidence" value="ECO:0007669"/>
    <property type="project" value="UniProtKB-SubCell"/>
</dbReference>
<keyword evidence="5" id="KW-0969">Cilium</keyword>
<keyword evidence="5" id="KW-0282">Flagellum</keyword>
<evidence type="ECO:0000313" key="5">
    <source>
        <dbReference type="EMBL" id="QEN07223.1"/>
    </source>
</evidence>
<dbReference type="GO" id="GO:0030288">
    <property type="term" value="C:outer membrane-bounded periplasmic space"/>
    <property type="evidence" value="ECO:0007669"/>
    <property type="project" value="InterPro"/>
</dbReference>
<dbReference type="EMBL" id="CP036150">
    <property type="protein sequence ID" value="QEN07223.1"/>
    <property type="molecule type" value="Genomic_DNA"/>
</dbReference>
<keyword evidence="3" id="KW-0975">Bacterial flagellum</keyword>
<evidence type="ECO:0000256" key="1">
    <source>
        <dbReference type="ARBA" id="ARBA00004631"/>
    </source>
</evidence>
<dbReference type="InterPro" id="IPR006714">
    <property type="entry name" value="FlaA"/>
</dbReference>
<gene>
    <name evidence="5" type="ORF">EXM22_04170</name>
</gene>
<dbReference type="Pfam" id="PF04620">
    <property type="entry name" value="FlaA"/>
    <property type="match status" value="1"/>
</dbReference>
<protein>
    <submittedName>
        <fullName evidence="5">Flagellar filament outer layer protein FlaA</fullName>
    </submittedName>
</protein>
<keyword evidence="6" id="KW-1185">Reference proteome</keyword>
<reference evidence="5 6" key="1">
    <citation type="submission" date="2019-02" db="EMBL/GenBank/DDBJ databases">
        <title>Complete Genome Sequence and Methylome Analysis of free living Spirochaetas.</title>
        <authorList>
            <person name="Fomenkov A."/>
            <person name="Dubinina G."/>
            <person name="Leshcheva N."/>
            <person name="Mikheeva N."/>
            <person name="Grabovich M."/>
            <person name="Vincze T."/>
            <person name="Roberts R.J."/>
        </authorList>
    </citation>
    <scope>NUCLEOTIDE SEQUENCE [LARGE SCALE GENOMIC DNA]</scope>
    <source>
        <strain evidence="5 6">K2</strain>
    </source>
</reference>
<feature type="signal peptide" evidence="4">
    <location>
        <begin position="1"/>
        <end position="24"/>
    </location>
</feature>
<proteinExistence type="predicted"/>
<evidence type="ECO:0000256" key="4">
    <source>
        <dbReference type="SAM" id="SignalP"/>
    </source>
</evidence>
<dbReference type="KEGG" id="ock:EXM22_04170"/>
<keyword evidence="2" id="KW-0574">Periplasm</keyword>
<keyword evidence="4" id="KW-0732">Signal</keyword>
<accession>A0A5C1QGC8</accession>
<sequence>MRRSCLLISGLMVLLTLSTGFLFADEKTLKLESIVVESFDGPGVSTYADGSAVNWQVRGSKFSTEDFPKMTYVANEWPDDLFGPNPENADELQVIGVNTRFDRMGYNQVEIIPGVGEGDNWVAKPLDLPGRIKTVDLWVWGSNFKYSIEMHFIDYEGLAYRLDLIQSDYKRNPGSLNFTGWKNMYTDIPNYIRQSVVYKPEHKGLRMTKIVIYTHPSEKVDNFYVYLDNLKVLTDRHESFYDGFGLTAPDRIAEIWGEENGGGE</sequence>